<reference evidence="2" key="1">
    <citation type="journal article" date="2019" name="PLoS Negl. Trop. Dis.">
        <title>Revisiting the worldwide diversity of Leptospira species in the environment.</title>
        <authorList>
            <person name="Vincent A.T."/>
            <person name="Schiettekatte O."/>
            <person name="Bourhy P."/>
            <person name="Veyrier F.J."/>
            <person name="Picardeau M."/>
        </authorList>
    </citation>
    <scope>NUCLEOTIDE SEQUENCE [LARGE SCALE GENOMIC DNA]</scope>
    <source>
        <strain evidence="2">201300427</strain>
    </source>
</reference>
<dbReference type="GO" id="GO:0008237">
    <property type="term" value="F:metallopeptidase activity"/>
    <property type="evidence" value="ECO:0007669"/>
    <property type="project" value="UniProtKB-KW"/>
</dbReference>
<keyword evidence="1" id="KW-1133">Transmembrane helix</keyword>
<proteinExistence type="predicted"/>
<dbReference type="EMBL" id="RQHW01000008">
    <property type="protein sequence ID" value="TGN20772.1"/>
    <property type="molecule type" value="Genomic_DNA"/>
</dbReference>
<dbReference type="PANTHER" id="PTHR36844">
    <property type="entry name" value="PROTEASE PRSW"/>
    <property type="match status" value="1"/>
</dbReference>
<feature type="transmembrane region" description="Helical" evidence="1">
    <location>
        <begin position="213"/>
        <end position="230"/>
    </location>
</feature>
<evidence type="ECO:0000313" key="2">
    <source>
        <dbReference type="EMBL" id="TGN20772.1"/>
    </source>
</evidence>
<keyword evidence="2" id="KW-0482">Metalloprotease</keyword>
<dbReference type="AlphaFoldDB" id="A0A4R9M3T3"/>
<gene>
    <name evidence="2" type="ORF">EHS15_02630</name>
</gene>
<evidence type="ECO:0000256" key="1">
    <source>
        <dbReference type="SAM" id="Phobius"/>
    </source>
</evidence>
<dbReference type="GO" id="GO:0006508">
    <property type="term" value="P:proteolysis"/>
    <property type="evidence" value="ECO:0007669"/>
    <property type="project" value="UniProtKB-KW"/>
</dbReference>
<evidence type="ECO:0000313" key="3">
    <source>
        <dbReference type="Proteomes" id="UP000298058"/>
    </source>
</evidence>
<dbReference type="PANTHER" id="PTHR36844:SF1">
    <property type="entry name" value="PROTEASE PRSW"/>
    <property type="match status" value="1"/>
</dbReference>
<organism evidence="2 3">
    <name type="scientific">Leptospira idonii</name>
    <dbReference type="NCBI Taxonomy" id="1193500"/>
    <lineage>
        <taxon>Bacteria</taxon>
        <taxon>Pseudomonadati</taxon>
        <taxon>Spirochaetota</taxon>
        <taxon>Spirochaetia</taxon>
        <taxon>Leptospirales</taxon>
        <taxon>Leptospiraceae</taxon>
        <taxon>Leptospira</taxon>
    </lineage>
</organism>
<feature type="transmembrane region" description="Helical" evidence="1">
    <location>
        <begin position="41"/>
        <end position="63"/>
    </location>
</feature>
<dbReference type="InterPro" id="IPR026898">
    <property type="entry name" value="PrsW"/>
</dbReference>
<feature type="transmembrane region" description="Helical" evidence="1">
    <location>
        <begin position="83"/>
        <end position="108"/>
    </location>
</feature>
<keyword evidence="1" id="KW-0812">Transmembrane</keyword>
<protein>
    <submittedName>
        <fullName evidence="2">PrsW family intramembrane metalloprotease</fullName>
    </submittedName>
</protein>
<accession>A0A4R9M3T3</accession>
<keyword evidence="2" id="KW-0645">Protease</keyword>
<name>A0A4R9M3T3_9LEPT</name>
<dbReference type="Proteomes" id="UP000298058">
    <property type="component" value="Unassembled WGS sequence"/>
</dbReference>
<keyword evidence="3" id="KW-1185">Reference proteome</keyword>
<sequence>MKETPIGFTEYMIGALTILPWACVVWKAYPEKKTVRLVSGILIALTLGWISTEIITWLHPILWPETDFNPKKKVSMLTQTVHIAFIQAGIMEESVKILFLLFLTAALGYDYKEKKFQPQVVLFAAFIAMGFSLIENSLYIAREIPDKKIAIFIGRTIHSSNFHLLIDLCFALFMLKSNDKEKTDRITYLLLAFVLAVLQHGVVDFLLIPGATFGNWIATAMFVGIWVWIVRDWRIYVTAYLQERKTLIPASEYSSQSI</sequence>
<dbReference type="RefSeq" id="WP_135758987.1">
    <property type="nucleotide sequence ID" value="NZ_RQHW01000008.1"/>
</dbReference>
<dbReference type="OrthoDB" id="340807at2"/>
<dbReference type="Pfam" id="PF13367">
    <property type="entry name" value="PrsW-protease"/>
    <property type="match status" value="1"/>
</dbReference>
<feature type="transmembrane region" description="Helical" evidence="1">
    <location>
        <begin position="187"/>
        <end position="207"/>
    </location>
</feature>
<feature type="transmembrane region" description="Helical" evidence="1">
    <location>
        <begin position="152"/>
        <end position="175"/>
    </location>
</feature>
<comment type="caution">
    <text evidence="2">The sequence shown here is derived from an EMBL/GenBank/DDBJ whole genome shotgun (WGS) entry which is preliminary data.</text>
</comment>
<keyword evidence="1" id="KW-0472">Membrane</keyword>
<keyword evidence="2" id="KW-0378">Hydrolase</keyword>
<feature type="transmembrane region" description="Helical" evidence="1">
    <location>
        <begin position="12"/>
        <end position="29"/>
    </location>
</feature>
<feature type="transmembrane region" description="Helical" evidence="1">
    <location>
        <begin position="120"/>
        <end position="140"/>
    </location>
</feature>